<dbReference type="InterPro" id="IPR049046">
    <property type="entry name" value="Beta-AFase-like_GH127_middle"/>
</dbReference>
<feature type="non-terminal residue" evidence="2">
    <location>
        <position position="1"/>
    </location>
</feature>
<organism evidence="2">
    <name type="scientific">marine sediment metagenome</name>
    <dbReference type="NCBI Taxonomy" id="412755"/>
    <lineage>
        <taxon>unclassified sequences</taxon>
        <taxon>metagenomes</taxon>
        <taxon>ecological metagenomes</taxon>
    </lineage>
</organism>
<proteinExistence type="predicted"/>
<dbReference type="AlphaFoldDB" id="X1PQX5"/>
<dbReference type="PANTHER" id="PTHR43465">
    <property type="entry name" value="DUF1680 DOMAIN PROTEIN (AFU_ORTHOLOGUE AFUA_1G08910)"/>
    <property type="match status" value="1"/>
</dbReference>
<sequence>VTQQTQYPWDGSVKITIDPERSAEFSVYVRIPGWACNEPVPSDLYSYLNQSKEEPILKVNSKTQALNMDKGFARIHRRWEKGDEIELNFPMPVRRVVSHENVKDDLGKVALSIRFTTHL</sequence>
<evidence type="ECO:0000313" key="2">
    <source>
        <dbReference type="EMBL" id="GAI58642.1"/>
    </source>
</evidence>
<dbReference type="PANTHER" id="PTHR43465:SF2">
    <property type="entry name" value="DUF1680 DOMAIN PROTEIN (AFU_ORTHOLOGUE AFUA_1G08910)"/>
    <property type="match status" value="1"/>
</dbReference>
<gene>
    <name evidence="2" type="ORF">S06H3_55688</name>
</gene>
<feature type="domain" description="Non-reducing end beta-L-arabinofuranosidase-like GH127 middle" evidence="1">
    <location>
        <begin position="2"/>
        <end position="91"/>
    </location>
</feature>
<reference evidence="2" key="1">
    <citation type="journal article" date="2014" name="Front. Microbiol.">
        <title>High frequency of phylogenetically diverse reductive dehalogenase-homologous genes in deep subseafloor sedimentary metagenomes.</title>
        <authorList>
            <person name="Kawai M."/>
            <person name="Futagami T."/>
            <person name="Toyoda A."/>
            <person name="Takaki Y."/>
            <person name="Nishi S."/>
            <person name="Hori S."/>
            <person name="Arai W."/>
            <person name="Tsubouchi T."/>
            <person name="Morono Y."/>
            <person name="Uchiyama I."/>
            <person name="Ito T."/>
            <person name="Fujiyama A."/>
            <person name="Inagaki F."/>
            <person name="Takami H."/>
        </authorList>
    </citation>
    <scope>NUCLEOTIDE SEQUENCE</scope>
    <source>
        <strain evidence="2">Expedition CK06-06</strain>
    </source>
</reference>
<name>X1PQX5_9ZZZZ</name>
<accession>X1PQX5</accession>
<protein>
    <recommendedName>
        <fullName evidence="1">Non-reducing end beta-L-arabinofuranosidase-like GH127 middle domain-containing protein</fullName>
    </recommendedName>
</protein>
<comment type="caution">
    <text evidence="2">The sequence shown here is derived from an EMBL/GenBank/DDBJ whole genome shotgun (WGS) entry which is preliminary data.</text>
</comment>
<dbReference type="EMBL" id="BARV01035727">
    <property type="protein sequence ID" value="GAI58642.1"/>
    <property type="molecule type" value="Genomic_DNA"/>
</dbReference>
<dbReference type="InterPro" id="IPR049174">
    <property type="entry name" value="Beta-AFase-like"/>
</dbReference>
<dbReference type="Pfam" id="PF20736">
    <property type="entry name" value="Glyco_hydro127M"/>
    <property type="match status" value="1"/>
</dbReference>
<evidence type="ECO:0000259" key="1">
    <source>
        <dbReference type="Pfam" id="PF20736"/>
    </source>
</evidence>